<accession>K2HSL0</accession>
<name>K2HSL0_9RHOB</name>
<gene>
    <name evidence="1" type="ORF">OCGS_0241</name>
</gene>
<organism evidence="1 2">
    <name type="scientific">Oceaniovalibus guishaninsula JLT2003</name>
    <dbReference type="NCBI Taxonomy" id="1231392"/>
    <lineage>
        <taxon>Bacteria</taxon>
        <taxon>Pseudomonadati</taxon>
        <taxon>Pseudomonadota</taxon>
        <taxon>Alphaproteobacteria</taxon>
        <taxon>Rhodobacterales</taxon>
        <taxon>Roseobacteraceae</taxon>
        <taxon>Oceaniovalibus</taxon>
    </lineage>
</organism>
<dbReference type="Proteomes" id="UP000006765">
    <property type="component" value="Unassembled WGS sequence"/>
</dbReference>
<dbReference type="Pfam" id="PF10094">
    <property type="entry name" value="DUF2332"/>
    <property type="match status" value="1"/>
</dbReference>
<dbReference type="OrthoDB" id="7666987at2"/>
<dbReference type="EMBL" id="AMGO01000006">
    <property type="protein sequence ID" value="EKE45624.1"/>
    <property type="molecule type" value="Genomic_DNA"/>
</dbReference>
<evidence type="ECO:0000313" key="1">
    <source>
        <dbReference type="EMBL" id="EKE45624.1"/>
    </source>
</evidence>
<sequence length="341" mass="36704">MNVREAFAAQAPVCDDLGSPFTARLMRLCAERLERGNAVADRVLDWPEDPSNRASALPLRVAGILHRLVLAGDAGLAAVYPPHDATDGALWSAVTQAMKDHADALLDWIDSPPQTNEVRRAAALIPALHMIAAAEDRPLALLELGASAGLNLNADRFRLTTGAVSYGPADSAVVLAPGWTGASPAPADLHFASREGVDLRPIDPDDPEQRRRLLSYIWADQPDRMARTEAAIALRRASDVVLTAGDAGGWLAERLGCRAGLGVPVVYHTIAWQYFPRATQAACEASMRGHGNLWRLAMEADGGRRGAAITLTRYPEDRSIPLGRVDFHGRWLDWTGPVALA</sequence>
<proteinExistence type="predicted"/>
<dbReference type="PIRSF" id="PIRSF012608">
    <property type="entry name" value="UCP012608"/>
    <property type="match status" value="1"/>
</dbReference>
<reference evidence="1 2" key="1">
    <citation type="journal article" date="2012" name="J. Bacteriol.">
        <title>Draft Genome Sequence of Oceaniovalibus guishaninsula JLT2003T.</title>
        <authorList>
            <person name="Tang K."/>
            <person name="Liu K."/>
            <person name="Jiao N."/>
        </authorList>
    </citation>
    <scope>NUCLEOTIDE SEQUENCE [LARGE SCALE GENOMIC DNA]</scope>
    <source>
        <strain evidence="1 2">JLT2003</strain>
    </source>
</reference>
<dbReference type="InterPro" id="IPR011200">
    <property type="entry name" value="UCP012608"/>
</dbReference>
<dbReference type="RefSeq" id="WP_007425394.1">
    <property type="nucleotide sequence ID" value="NZ_AMGO01000006.1"/>
</dbReference>
<dbReference type="AlphaFoldDB" id="K2HSL0"/>
<evidence type="ECO:0008006" key="3">
    <source>
        <dbReference type="Google" id="ProtNLM"/>
    </source>
</evidence>
<evidence type="ECO:0000313" key="2">
    <source>
        <dbReference type="Proteomes" id="UP000006765"/>
    </source>
</evidence>
<dbReference type="STRING" id="1231392.OCGS_0241"/>
<dbReference type="eggNOG" id="COG4427">
    <property type="taxonomic scope" value="Bacteria"/>
</dbReference>
<protein>
    <recommendedName>
        <fullName evidence="3">DUF2332 domain-containing protein</fullName>
    </recommendedName>
</protein>
<keyword evidence="2" id="KW-1185">Reference proteome</keyword>
<dbReference type="PATRIC" id="fig|1231392.3.peg.242"/>
<comment type="caution">
    <text evidence="1">The sequence shown here is derived from an EMBL/GenBank/DDBJ whole genome shotgun (WGS) entry which is preliminary data.</text>
</comment>